<dbReference type="AlphaFoldDB" id="A0A382AFA3"/>
<accession>A0A382AFA3</accession>
<protein>
    <recommendedName>
        <fullName evidence="1">GFO/IDH/MocA-like oxidoreductase domain-containing protein</fullName>
    </recommendedName>
</protein>
<dbReference type="Pfam" id="PF22725">
    <property type="entry name" value="GFO_IDH_MocA_C3"/>
    <property type="match status" value="1"/>
</dbReference>
<dbReference type="PANTHER" id="PTHR46368:SF4">
    <property type="entry name" value="OS10G0403700 PROTEIN"/>
    <property type="match status" value="1"/>
</dbReference>
<sequence length="196" mass="21977">TGNIRMHSDLEPLGCLGDLGWYNIRFNLWVMNYQMPKVVTGRLLNASGRSDSPRQVPTEFSGEMLFDGDVSASFYCSFLTEHQQWAHVSGTKGSIRIDDFVLPYYGNDVAYAVSQPVFDQTVCDFNMERHESRVAVDEYSDSHPTSQETKLFRNFSDLALGGTPDSHWSDITLQTQRVMMACVESAQNGGKEVSLA</sequence>
<organism evidence="2">
    <name type="scientific">marine metagenome</name>
    <dbReference type="NCBI Taxonomy" id="408172"/>
    <lineage>
        <taxon>unclassified sequences</taxon>
        <taxon>metagenomes</taxon>
        <taxon>ecological metagenomes</taxon>
    </lineage>
</organism>
<dbReference type="Gene3D" id="3.30.360.10">
    <property type="entry name" value="Dihydrodipicolinate Reductase, domain 2"/>
    <property type="match status" value="1"/>
</dbReference>
<proteinExistence type="predicted"/>
<evidence type="ECO:0000313" key="2">
    <source>
        <dbReference type="EMBL" id="SVB00188.1"/>
    </source>
</evidence>
<feature type="non-terminal residue" evidence="2">
    <location>
        <position position="1"/>
    </location>
</feature>
<dbReference type="SUPFAM" id="SSF55347">
    <property type="entry name" value="Glyceraldehyde-3-phosphate dehydrogenase-like, C-terminal domain"/>
    <property type="match status" value="1"/>
</dbReference>
<feature type="domain" description="GFO/IDH/MocA-like oxidoreductase" evidence="1">
    <location>
        <begin position="6"/>
        <end position="96"/>
    </location>
</feature>
<name>A0A382AFA3_9ZZZZ</name>
<dbReference type="PANTHER" id="PTHR46368">
    <property type="match status" value="1"/>
</dbReference>
<dbReference type="InterPro" id="IPR055170">
    <property type="entry name" value="GFO_IDH_MocA-like_dom"/>
</dbReference>
<gene>
    <name evidence="2" type="ORF">METZ01_LOCUS153042</name>
</gene>
<dbReference type="EMBL" id="UINC01025144">
    <property type="protein sequence ID" value="SVB00188.1"/>
    <property type="molecule type" value="Genomic_DNA"/>
</dbReference>
<reference evidence="2" key="1">
    <citation type="submission" date="2018-05" db="EMBL/GenBank/DDBJ databases">
        <authorList>
            <person name="Lanie J.A."/>
            <person name="Ng W.-L."/>
            <person name="Kazmierczak K.M."/>
            <person name="Andrzejewski T.M."/>
            <person name="Davidsen T.M."/>
            <person name="Wayne K.J."/>
            <person name="Tettelin H."/>
            <person name="Glass J.I."/>
            <person name="Rusch D."/>
            <person name="Podicherti R."/>
            <person name="Tsui H.-C.T."/>
            <person name="Winkler M.E."/>
        </authorList>
    </citation>
    <scope>NUCLEOTIDE SEQUENCE</scope>
</reference>
<evidence type="ECO:0000259" key="1">
    <source>
        <dbReference type="Pfam" id="PF22725"/>
    </source>
</evidence>